<evidence type="ECO:0000256" key="2">
    <source>
        <dbReference type="ARBA" id="ARBA00022448"/>
    </source>
</evidence>
<dbReference type="PROSITE" id="PS00211">
    <property type="entry name" value="ABC_TRANSPORTER_1"/>
    <property type="match status" value="1"/>
</dbReference>
<feature type="domain" description="ABC transporter" evidence="5">
    <location>
        <begin position="5"/>
        <end position="238"/>
    </location>
</feature>
<evidence type="ECO:0000259" key="5">
    <source>
        <dbReference type="PROSITE" id="PS50893"/>
    </source>
</evidence>
<organism evidence="6 7">
    <name type="scientific">Rubrobacter xylanophilus</name>
    <dbReference type="NCBI Taxonomy" id="49319"/>
    <lineage>
        <taxon>Bacteria</taxon>
        <taxon>Bacillati</taxon>
        <taxon>Actinomycetota</taxon>
        <taxon>Rubrobacteria</taxon>
        <taxon>Rubrobacterales</taxon>
        <taxon>Rubrobacteraceae</taxon>
        <taxon>Rubrobacter</taxon>
    </lineage>
</organism>
<dbReference type="PANTHER" id="PTHR42734:SF5">
    <property type="entry name" value="IRON TRANSPORT SYSTEM ATP-BINDING PROTEIN HI_0361-RELATED"/>
    <property type="match status" value="1"/>
</dbReference>
<gene>
    <name evidence="6" type="ORF">RxyAA322_04510</name>
</gene>
<comment type="similarity">
    <text evidence="1">Belongs to the ABC transporter superfamily.</text>
</comment>
<dbReference type="Pfam" id="PF00005">
    <property type="entry name" value="ABC_tran"/>
    <property type="match status" value="1"/>
</dbReference>
<dbReference type="OrthoDB" id="9806149at2"/>
<reference evidence="6" key="1">
    <citation type="journal article" date="2019" name="Microbiol. Resour. Announc.">
        <title>Complete Genome Sequence of Rubrobacter xylanophilus Strain AA3-22, Isolated from Arima Onsen in Japan.</title>
        <authorList>
            <person name="Tomariguchi N."/>
            <person name="Miyazaki K."/>
        </authorList>
    </citation>
    <scope>NUCLEOTIDE SEQUENCE [LARGE SCALE GENOMIC DNA]</scope>
    <source>
        <strain evidence="6">AA3-22</strain>
    </source>
</reference>
<dbReference type="PROSITE" id="PS50893">
    <property type="entry name" value="ABC_TRANSPORTER_2"/>
    <property type="match status" value="1"/>
</dbReference>
<dbReference type="EMBL" id="AP019791">
    <property type="protein sequence ID" value="BBL78597.1"/>
    <property type="molecule type" value="Genomic_DNA"/>
</dbReference>
<sequence length="260" mass="28697">MERALEIRDLTVLYGGRPALEGVELEVPRGAMLGVVGPNGGGKSTLLRAVLGMAPVVRGEVRVLGRRLDRRARRLIGYVPQREDVDWDFPVSAFDVVMMGRVPSMGLLRRPSELDRELVWKALEVVGMDGLAGKRIGEFSGGQQQRIFLARALAQEAEILLLDEPVSGVDAPSQHEIFDLLRGLQERGRTIVVTTHDLSCVAERFDLALLLNRRVVAYGPPAEVFVPELLNETYQSHLMILRVGDRTVALETDQPGDEGD</sequence>
<accession>A0A510HJT9</accession>
<keyword evidence="7" id="KW-1185">Reference proteome</keyword>
<dbReference type="InterPro" id="IPR050153">
    <property type="entry name" value="Metal_Ion_Import_ABC"/>
</dbReference>
<dbReference type="GO" id="GO:0005524">
    <property type="term" value="F:ATP binding"/>
    <property type="evidence" value="ECO:0007669"/>
    <property type="project" value="UniProtKB-KW"/>
</dbReference>
<evidence type="ECO:0000313" key="6">
    <source>
        <dbReference type="EMBL" id="BBL78597.1"/>
    </source>
</evidence>
<dbReference type="SMART" id="SM00382">
    <property type="entry name" value="AAA"/>
    <property type="match status" value="1"/>
</dbReference>
<dbReference type="InterPro" id="IPR027417">
    <property type="entry name" value="P-loop_NTPase"/>
</dbReference>
<evidence type="ECO:0000256" key="1">
    <source>
        <dbReference type="ARBA" id="ARBA00005417"/>
    </source>
</evidence>
<name>A0A510HJT9_9ACTN</name>
<keyword evidence="4 6" id="KW-0067">ATP-binding</keyword>
<evidence type="ECO:0000313" key="7">
    <source>
        <dbReference type="Proteomes" id="UP000318065"/>
    </source>
</evidence>
<dbReference type="Gene3D" id="3.40.50.300">
    <property type="entry name" value="P-loop containing nucleotide triphosphate hydrolases"/>
    <property type="match status" value="1"/>
</dbReference>
<protein>
    <submittedName>
        <fullName evidence="6">Manganese ABC transporter ATP-binding protein</fullName>
    </submittedName>
</protein>
<evidence type="ECO:0000256" key="3">
    <source>
        <dbReference type="ARBA" id="ARBA00022741"/>
    </source>
</evidence>
<proteinExistence type="inferred from homology"/>
<dbReference type="InterPro" id="IPR017871">
    <property type="entry name" value="ABC_transporter-like_CS"/>
</dbReference>
<dbReference type="GO" id="GO:0016887">
    <property type="term" value="F:ATP hydrolysis activity"/>
    <property type="evidence" value="ECO:0007669"/>
    <property type="project" value="InterPro"/>
</dbReference>
<dbReference type="RefSeq" id="WP_143526721.1">
    <property type="nucleotide sequence ID" value="NZ_AP019791.1"/>
</dbReference>
<dbReference type="Proteomes" id="UP000318065">
    <property type="component" value="Chromosome"/>
</dbReference>
<evidence type="ECO:0000256" key="4">
    <source>
        <dbReference type="ARBA" id="ARBA00022840"/>
    </source>
</evidence>
<dbReference type="CDD" id="cd03235">
    <property type="entry name" value="ABC_Metallic_Cations"/>
    <property type="match status" value="1"/>
</dbReference>
<dbReference type="PANTHER" id="PTHR42734">
    <property type="entry name" value="METAL TRANSPORT SYSTEM ATP-BINDING PROTEIN TM_0124-RELATED"/>
    <property type="match status" value="1"/>
</dbReference>
<dbReference type="FunFam" id="3.40.50.300:FF:000134">
    <property type="entry name" value="Iron-enterobactin ABC transporter ATP-binding protein"/>
    <property type="match status" value="1"/>
</dbReference>
<dbReference type="AlphaFoldDB" id="A0A510HJT9"/>
<dbReference type="SUPFAM" id="SSF52540">
    <property type="entry name" value="P-loop containing nucleoside triphosphate hydrolases"/>
    <property type="match status" value="1"/>
</dbReference>
<dbReference type="InterPro" id="IPR003593">
    <property type="entry name" value="AAA+_ATPase"/>
</dbReference>
<keyword evidence="3" id="KW-0547">Nucleotide-binding</keyword>
<keyword evidence="2" id="KW-0813">Transport</keyword>
<dbReference type="InterPro" id="IPR003439">
    <property type="entry name" value="ABC_transporter-like_ATP-bd"/>
</dbReference>